<protein>
    <submittedName>
        <fullName evidence="2">DNA-deoxyinosine glycosylase</fullName>
        <ecNumber evidence="2">3.2.2.15</ecNumber>
    </submittedName>
</protein>
<dbReference type="GO" id="GO:0033958">
    <property type="term" value="F:DNA-deoxyinosine glycosylase activity"/>
    <property type="evidence" value="ECO:0007669"/>
    <property type="project" value="UniProtKB-EC"/>
</dbReference>
<accession>A0ABW2YI55</accession>
<evidence type="ECO:0000259" key="1">
    <source>
        <dbReference type="SMART" id="SM00986"/>
    </source>
</evidence>
<dbReference type="InterPro" id="IPR036895">
    <property type="entry name" value="Uracil-DNA_glycosylase-like_sf"/>
</dbReference>
<name>A0ABW2YI55_9GAMM</name>
<dbReference type="Gene3D" id="3.40.470.10">
    <property type="entry name" value="Uracil-DNA glycosylase-like domain"/>
    <property type="match status" value="1"/>
</dbReference>
<dbReference type="SUPFAM" id="SSF52141">
    <property type="entry name" value="Uracil-DNA glycosylase-like"/>
    <property type="match status" value="1"/>
</dbReference>
<sequence>MPTLQGLPPIANADACVLVLGSMPGAASLQAGQYYAHGRNRFWRYMGELVGANPALPYAERVQRLGEAGIAVWDVIGQCRRVGSLDSAIRDETVNDFAEFLASHPRVGTVLFNGAKAEASFMRHALPSLARPDLAFHRLPSTSPANASQSDQFKLDAWRSALQQAGVRLAGCQPAT</sequence>
<evidence type="ECO:0000313" key="3">
    <source>
        <dbReference type="Proteomes" id="UP001597090"/>
    </source>
</evidence>
<feature type="domain" description="Uracil-DNA glycosylase-like" evidence="1">
    <location>
        <begin position="8"/>
        <end position="162"/>
    </location>
</feature>
<dbReference type="SMART" id="SM00987">
    <property type="entry name" value="UreE_C"/>
    <property type="match status" value="1"/>
</dbReference>
<dbReference type="NCBIfam" id="TIGR04274">
    <property type="entry name" value="hypoxanDNAglyco"/>
    <property type="match status" value="1"/>
</dbReference>
<dbReference type="Proteomes" id="UP001597090">
    <property type="component" value="Unassembled WGS sequence"/>
</dbReference>
<dbReference type="EC" id="3.2.2.15" evidence="2"/>
<keyword evidence="2" id="KW-0326">Glycosidase</keyword>
<organism evidence="2 3">
    <name type="scientific">Lysobacter koreensis</name>
    <dbReference type="NCBI Taxonomy" id="266122"/>
    <lineage>
        <taxon>Bacteria</taxon>
        <taxon>Pseudomonadati</taxon>
        <taxon>Pseudomonadota</taxon>
        <taxon>Gammaproteobacteria</taxon>
        <taxon>Lysobacterales</taxon>
        <taxon>Lysobacteraceae</taxon>
        <taxon>Lysobacter</taxon>
    </lineage>
</organism>
<dbReference type="Pfam" id="PF03167">
    <property type="entry name" value="UDG"/>
    <property type="match status" value="1"/>
</dbReference>
<dbReference type="RefSeq" id="WP_386810928.1">
    <property type="nucleotide sequence ID" value="NZ_JBHTIH010000002.1"/>
</dbReference>
<proteinExistence type="predicted"/>
<gene>
    <name evidence="2" type="ORF">ACFQZQ_01545</name>
</gene>
<keyword evidence="2" id="KW-0378">Hydrolase</keyword>
<comment type="caution">
    <text evidence="2">The sequence shown here is derived from an EMBL/GenBank/DDBJ whole genome shotgun (WGS) entry which is preliminary data.</text>
</comment>
<dbReference type="EMBL" id="JBHTIH010000002">
    <property type="protein sequence ID" value="MFD0737975.1"/>
    <property type="molecule type" value="Genomic_DNA"/>
</dbReference>
<dbReference type="CDD" id="cd10032">
    <property type="entry name" value="UDG-F6_HDG"/>
    <property type="match status" value="1"/>
</dbReference>
<dbReference type="InterPro" id="IPR026353">
    <property type="entry name" value="Hypoxan-DNA_Glyclase"/>
</dbReference>
<keyword evidence="3" id="KW-1185">Reference proteome</keyword>
<evidence type="ECO:0000313" key="2">
    <source>
        <dbReference type="EMBL" id="MFD0737975.1"/>
    </source>
</evidence>
<reference evidence="3" key="1">
    <citation type="journal article" date="2019" name="Int. J. Syst. Evol. Microbiol.">
        <title>The Global Catalogue of Microorganisms (GCM) 10K type strain sequencing project: providing services to taxonomists for standard genome sequencing and annotation.</title>
        <authorList>
            <consortium name="The Broad Institute Genomics Platform"/>
            <consortium name="The Broad Institute Genome Sequencing Center for Infectious Disease"/>
            <person name="Wu L."/>
            <person name="Ma J."/>
        </authorList>
    </citation>
    <scope>NUCLEOTIDE SEQUENCE [LARGE SCALE GENOMIC DNA]</scope>
    <source>
        <strain evidence="3">CCUG 55491</strain>
    </source>
</reference>
<dbReference type="SMART" id="SM00986">
    <property type="entry name" value="UDG"/>
    <property type="match status" value="1"/>
</dbReference>
<dbReference type="InterPro" id="IPR005122">
    <property type="entry name" value="Uracil-DNA_glycosylase-like"/>
</dbReference>